<dbReference type="PROSITE" id="PS00916">
    <property type="entry name" value="PI3_4_KINASE_2"/>
    <property type="match status" value="1"/>
</dbReference>
<gene>
    <name evidence="7" type="primary">Pi4ka</name>
    <name evidence="7" type="ORF">Anas_02522</name>
</gene>
<dbReference type="InterPro" id="IPR001263">
    <property type="entry name" value="PI3K_accessory_dom"/>
</dbReference>
<dbReference type="InterPro" id="IPR042236">
    <property type="entry name" value="PI3K_accessory_sf"/>
</dbReference>
<dbReference type="Gene3D" id="3.30.1010.10">
    <property type="entry name" value="Phosphatidylinositol 3-kinase Catalytic Subunit, Chain A, domain 4"/>
    <property type="match status" value="1"/>
</dbReference>
<dbReference type="Pfam" id="PF19274">
    <property type="entry name" value="PI4K_N"/>
    <property type="match status" value="3"/>
</dbReference>
<feature type="domain" description="PIK helical" evidence="6">
    <location>
        <begin position="1524"/>
        <end position="1712"/>
    </location>
</feature>
<evidence type="ECO:0000256" key="4">
    <source>
        <dbReference type="ARBA" id="ARBA00022777"/>
    </source>
</evidence>
<dbReference type="InterPro" id="IPR000403">
    <property type="entry name" value="PI3/4_kinase_cat_dom"/>
</dbReference>
<keyword evidence="8" id="KW-1185">Reference proteome</keyword>
<evidence type="ECO:0000259" key="6">
    <source>
        <dbReference type="PROSITE" id="PS51545"/>
    </source>
</evidence>
<keyword evidence="4 7" id="KW-0418">Kinase</keyword>
<evidence type="ECO:0000313" key="7">
    <source>
        <dbReference type="EMBL" id="KAB7502620.1"/>
    </source>
</evidence>
<keyword evidence="3" id="KW-0808">Transferase</keyword>
<dbReference type="SUPFAM" id="SSF56112">
    <property type="entry name" value="Protein kinase-like (PK-like)"/>
    <property type="match status" value="1"/>
</dbReference>
<dbReference type="GO" id="GO:0046854">
    <property type="term" value="P:phosphatidylinositol phosphate biosynthetic process"/>
    <property type="evidence" value="ECO:0007669"/>
    <property type="project" value="InterPro"/>
</dbReference>
<comment type="caution">
    <text evidence="7">The sequence shown here is derived from an EMBL/GenBank/DDBJ whole genome shotgun (WGS) entry which is preliminary data.</text>
</comment>
<dbReference type="PANTHER" id="PTHR10048">
    <property type="entry name" value="PHOSPHATIDYLINOSITOL KINASE"/>
    <property type="match status" value="1"/>
</dbReference>
<evidence type="ECO:0000256" key="2">
    <source>
        <dbReference type="ARBA" id="ARBA00012169"/>
    </source>
</evidence>
<dbReference type="PROSITE" id="PS50290">
    <property type="entry name" value="PI3_4_KINASE_3"/>
    <property type="match status" value="1"/>
</dbReference>
<dbReference type="InterPro" id="IPR015433">
    <property type="entry name" value="PI3/4_kinase"/>
</dbReference>
<name>A0A5N5TCH6_9CRUS</name>
<dbReference type="FunFam" id="1.10.1070.11:FF:000005">
    <property type="entry name" value="Phosphatidylinositol 4-kinase, catalytic, alpha"/>
    <property type="match status" value="1"/>
</dbReference>
<comment type="similarity">
    <text evidence="1">Belongs to the PI3/PI4-kinase family. Type III PI4K subfamily.</text>
</comment>
<dbReference type="Proteomes" id="UP000326759">
    <property type="component" value="Unassembled WGS sequence"/>
</dbReference>
<dbReference type="SMART" id="SM00146">
    <property type="entry name" value="PI3Kc"/>
    <property type="match status" value="1"/>
</dbReference>
<dbReference type="Pfam" id="PF00454">
    <property type="entry name" value="PI3_PI4_kinase"/>
    <property type="match status" value="1"/>
</dbReference>
<dbReference type="GO" id="GO:0048015">
    <property type="term" value="P:phosphatidylinositol-mediated signaling"/>
    <property type="evidence" value="ECO:0007669"/>
    <property type="project" value="TreeGrafter"/>
</dbReference>
<dbReference type="InterPro" id="IPR018936">
    <property type="entry name" value="PI3/4_kinase_CS"/>
</dbReference>
<reference evidence="7 8" key="1">
    <citation type="journal article" date="2019" name="PLoS Biol.">
        <title>Sex chromosomes control vertical transmission of feminizing Wolbachia symbionts in an isopod.</title>
        <authorList>
            <person name="Becking T."/>
            <person name="Chebbi M.A."/>
            <person name="Giraud I."/>
            <person name="Moumen B."/>
            <person name="Laverre T."/>
            <person name="Caubet Y."/>
            <person name="Peccoud J."/>
            <person name="Gilbert C."/>
            <person name="Cordaux R."/>
        </authorList>
    </citation>
    <scope>NUCLEOTIDE SEQUENCE [LARGE SCALE GENOMIC DNA]</scope>
    <source>
        <strain evidence="7">ANa2</strain>
        <tissue evidence="7">Whole body excluding digestive tract and cuticle</tissue>
    </source>
</reference>
<dbReference type="SMART" id="SM00145">
    <property type="entry name" value="PI3Ka"/>
    <property type="match status" value="1"/>
</dbReference>
<dbReference type="Gene3D" id="1.10.1070.11">
    <property type="entry name" value="Phosphatidylinositol 3-/4-kinase, catalytic domain"/>
    <property type="match status" value="1"/>
</dbReference>
<dbReference type="FunFam" id="3.30.1010.10:FF:000009">
    <property type="entry name" value="Phosphatidylinositol 4-kinase, catalytic, alpha"/>
    <property type="match status" value="1"/>
</dbReference>
<dbReference type="PROSITE" id="PS51545">
    <property type="entry name" value="PIK_HELICAL"/>
    <property type="match status" value="1"/>
</dbReference>
<evidence type="ECO:0000256" key="1">
    <source>
        <dbReference type="ARBA" id="ARBA00006209"/>
    </source>
</evidence>
<dbReference type="GO" id="GO:0004430">
    <property type="term" value="F:1-phosphatidylinositol 4-kinase activity"/>
    <property type="evidence" value="ECO:0007669"/>
    <property type="project" value="UniProtKB-EC"/>
</dbReference>
<dbReference type="OrthoDB" id="10264149at2759"/>
<evidence type="ECO:0000259" key="5">
    <source>
        <dbReference type="PROSITE" id="PS50290"/>
    </source>
</evidence>
<evidence type="ECO:0000313" key="8">
    <source>
        <dbReference type="Proteomes" id="UP000326759"/>
    </source>
</evidence>
<dbReference type="PROSITE" id="PS00915">
    <property type="entry name" value="PI3_4_KINASE_1"/>
    <property type="match status" value="1"/>
</dbReference>
<dbReference type="CDD" id="cd05167">
    <property type="entry name" value="PI4Kc_III_alpha"/>
    <property type="match status" value="1"/>
</dbReference>
<accession>A0A5N5TCH6</accession>
<sequence>MILQDGSFFSRTVLQLGRTLAKLDPTPLPQVEKLLSLCPSESHNGVFVINQRGQDAVIALGVYLLESNLQHQKLILGYFLRLLRGLPKAIWTDEKQITSYDRIPVAERFAFLLTTHLSDIAAKNESEREKIINAQIEVFSSVTSTIISTFKDHQLSNLSSKVAFCRGPVSVLIGLSRGLGRSTIGESLLLRIFPAPTLPVCVSAETSQEISKKKSISNFRSIIPRSLSSNLPVHSDALSIVSADSDRDTSFFTIGPMVKRPSIQSQQSVPYDPKTFFFCKYGSSFGSRLPHKTDNNNSIVFPIQHLQTVLACGRKLLSKDMVTFLEETVKEVFTSSNLRLFPYKTIKETLSLVIVTLLRELLDSQKDLPLPFTKDVQDFAKGLFLNGQTELAGQQHHHDHDVFKESGDGINKLPPINSYKINVQANAAFVDLLVWVSADESVHFITDAEKFCNKLAEKLNLPHGHRLVLAHMPLLLVCLEGLGKLALKFPNIAHTSISYLQDFLIGPSPILLKLHMQNSDTLTPHHTPYSSKENSKPISATACAFEKLRDAAVENLCLALKAGLEVDPDTVFAFIASTSTREKASKDRLGRSEASMVSHTVVVTLGHVAVALRDIPKISATILHQCLLQRFCKPSSPLDNLIVDQLGCILLAKNDPKIYDEIMEQFTKVIVEPISLSYSPSFVQSNRKMEYKHVESAVLNAVANIADKISGESEMIKLLMKLLELFVKLGLAAKNMSEKNPTITKASSSAGNLGFMIPVIAVVVRRMQPIRDPNPRLLNVFRDFWLFCIVMGFTHHEQSLWPPEWQMCVCDIAVKSPLLISRTQHRSEMRELKYTYALRDDSVSAAELAELRQQILSFLDHPADLPPIVHKLNFPQTIYALSVFRLEALRVKTAPDPNFLLMFDYLLEPAIQNDKYDMWTCINRVSEKVFSIFLERVSQQPRDEKQEHLLVLHAQFLLTHFNHVQSQIRRVADKLLSKLVGKFPLLLWNGSVLHTMLDILQVLGYSLQLDPNDANPTIPIPNTPFSITLMDTLDARERTVNDFAARCYDILQEAMKWAPSATRSHLQNYQMGLDKREFSSHSGLALATESLLSYAGISGPSIPFLQNIGKHIKISSELTASFMKSLSMRTRYLGEINGMLYMINSEEQMNEILTKLAMDIKDAAANKKVDDFRKLLWRATGLLVATEGVHRGLLRLCCFSCLDFFIEDVMENSIACWQWILSARPDLTLPFMQEMITAWQESVDSRLGLFSPHKETVNPLAAYEGCNLEPKYPHVGPHDLWIKFIQERIDIARYDSDDQVAMFTSMFHRTLPMAVGSSDPKINRHVNTIGTRFRLLSCALALVQSDSNPKSLSKNVLRERIYSACLDYFCSTRGCPLNISKLKEDLVVLLAFWNSLHTDKKYIRDSDFGSISAYHYSGSNSFSPSSGPDLRSTSVEFVMANSGWINTVHLNSTTSTYSKRSVRSKRVTDRDDKDIRDYIKKRALILSLLAVEIQALRVWLHPPLPAPTSSDQTTPQEENLNRWLQKSLNAAKSWKTYAKLSWSISPALAVYLPSRIYNVPDLEVEVTHLVKTNPLSVCHLPEALQYLATSENILVDAHELNYVLLWSPVPPVKALAFFSRLYPSHPLTAQYAVRVLSSYPSDTVLFYIPQLLQALRHDKMGYLAEFIKFASQKSQLLSHQLIWNMNTNKYVDEDGTRKDEDLYDLIENLQSSMLSSFSGNGKIFYEREFAFFEKITNISATIKPYPKGIERKKACLEALRAIELQDGCYLPSNPEAVIIDIDRNSGTPMQSAAKAPYLARFQVRRCGINELERQGLLVSSGQTVSPSIGPEVWQAAIFKVGDDVRQDMLALQVISIFKNIFQTVGLDLFLFPYRVVATSPGCGVIECVPNAKSRDQLGRATDTGLYEYFISVYGDENSPKFQQARSNFVKSMAAYSLVGYLLQIKDRHNGNIMIDAEGHIIHIDFGFMFESSPGGNLGFEPDIKLTQEMFMIMGGKVEAAPFKWFVELCIKGYLAVRPYREAIVSLVSLMLDTGLPCFRGNTIRFLRQRFTPQATEKEAAQHMLQVIHHSNQNVRTRAYDWIQFYQNQIPC</sequence>
<dbReference type="InterPro" id="IPR045495">
    <property type="entry name" value="PI4K_N"/>
</dbReference>
<protein>
    <recommendedName>
        <fullName evidence="2">1-phosphatidylinositol 4-kinase</fullName>
        <ecNumber evidence="2">2.7.1.67</ecNumber>
    </recommendedName>
</protein>
<dbReference type="InterPro" id="IPR011009">
    <property type="entry name" value="Kinase-like_dom_sf"/>
</dbReference>
<feature type="domain" description="PI3K/PI4K catalytic" evidence="5">
    <location>
        <begin position="1812"/>
        <end position="2075"/>
    </location>
</feature>
<dbReference type="FunFam" id="1.25.40.70:FF:000011">
    <property type="entry name" value="Phosphatidylinositol 4-kinase alpha"/>
    <property type="match status" value="1"/>
</dbReference>
<dbReference type="Pfam" id="PF00613">
    <property type="entry name" value="PI3Ka"/>
    <property type="match status" value="1"/>
</dbReference>
<proteinExistence type="inferred from homology"/>
<dbReference type="EMBL" id="SEYY01007115">
    <property type="protein sequence ID" value="KAB7502620.1"/>
    <property type="molecule type" value="Genomic_DNA"/>
</dbReference>
<dbReference type="PANTHER" id="PTHR10048:SF15">
    <property type="entry name" value="PHOSPHATIDYLINOSITOL 4-KINASE ALPHA"/>
    <property type="match status" value="1"/>
</dbReference>
<dbReference type="EC" id="2.7.1.67" evidence="2"/>
<dbReference type="InterPro" id="IPR016024">
    <property type="entry name" value="ARM-type_fold"/>
</dbReference>
<dbReference type="Gene3D" id="1.25.40.70">
    <property type="entry name" value="Phosphatidylinositol 3-kinase, accessory domain (PIK)"/>
    <property type="match status" value="1"/>
</dbReference>
<dbReference type="GO" id="GO:0005886">
    <property type="term" value="C:plasma membrane"/>
    <property type="evidence" value="ECO:0007669"/>
    <property type="project" value="TreeGrafter"/>
</dbReference>
<evidence type="ECO:0000256" key="3">
    <source>
        <dbReference type="ARBA" id="ARBA00022679"/>
    </source>
</evidence>
<dbReference type="InterPro" id="IPR036940">
    <property type="entry name" value="PI3/4_kinase_cat_sf"/>
</dbReference>
<dbReference type="SUPFAM" id="SSF48371">
    <property type="entry name" value="ARM repeat"/>
    <property type="match status" value="1"/>
</dbReference>
<dbReference type="GO" id="GO:0005737">
    <property type="term" value="C:cytoplasm"/>
    <property type="evidence" value="ECO:0007669"/>
    <property type="project" value="TreeGrafter"/>
</dbReference>
<organism evidence="7 8">
    <name type="scientific">Armadillidium nasatum</name>
    <dbReference type="NCBI Taxonomy" id="96803"/>
    <lineage>
        <taxon>Eukaryota</taxon>
        <taxon>Metazoa</taxon>
        <taxon>Ecdysozoa</taxon>
        <taxon>Arthropoda</taxon>
        <taxon>Crustacea</taxon>
        <taxon>Multicrustacea</taxon>
        <taxon>Malacostraca</taxon>
        <taxon>Eumalacostraca</taxon>
        <taxon>Peracarida</taxon>
        <taxon>Isopoda</taxon>
        <taxon>Oniscidea</taxon>
        <taxon>Crinocheta</taxon>
        <taxon>Armadillidiidae</taxon>
        <taxon>Armadillidium</taxon>
    </lineage>
</organism>